<dbReference type="Proteomes" id="UP000542720">
    <property type="component" value="Unassembled WGS sequence"/>
</dbReference>
<evidence type="ECO:0000313" key="2">
    <source>
        <dbReference type="Proteomes" id="UP000542720"/>
    </source>
</evidence>
<gene>
    <name evidence="1" type="ORF">H3H51_12390</name>
</gene>
<dbReference type="RefSeq" id="WP_183089369.1">
    <property type="nucleotide sequence ID" value="NZ_JACJUD010000004.1"/>
</dbReference>
<comment type="caution">
    <text evidence="1">The sequence shown here is derived from an EMBL/GenBank/DDBJ whole genome shotgun (WGS) entry which is preliminary data.</text>
</comment>
<accession>A0A7W4LMD7</accession>
<proteinExistence type="predicted"/>
<dbReference type="AlphaFoldDB" id="A0A7W4LMD7"/>
<dbReference type="EMBL" id="JACJUD010000004">
    <property type="protein sequence ID" value="MBB2495819.1"/>
    <property type="molecule type" value="Genomic_DNA"/>
</dbReference>
<dbReference type="Pfam" id="PF14137">
    <property type="entry name" value="DUF4304"/>
    <property type="match status" value="1"/>
</dbReference>
<name>A0A7W4LMD7_9GAMM</name>
<dbReference type="InterPro" id="IPR025412">
    <property type="entry name" value="DUF4304"/>
</dbReference>
<reference evidence="1 2" key="1">
    <citation type="submission" date="2020-08" db="EMBL/GenBank/DDBJ databases">
        <authorList>
            <person name="Kim C.M."/>
        </authorList>
    </citation>
    <scope>NUCLEOTIDE SEQUENCE [LARGE SCALE GENOMIC DNA]</scope>
    <source>
        <strain evidence="1 2">UL070</strain>
    </source>
</reference>
<evidence type="ECO:0000313" key="1">
    <source>
        <dbReference type="EMBL" id="MBB2495819.1"/>
    </source>
</evidence>
<keyword evidence="2" id="KW-1185">Reference proteome</keyword>
<sequence length="151" mass="17103">METRKKVKGPNDLIKDALKRVLVPHLTELGYSGKYPHFQKKQYDLLHLITISFSWPFSRFILDIGTFPAGDITDPSRYGKAIPEGKIDATFAFPRARLGPDSQVTSWFHYSDFGSDIEKYETIAKEVSSLLYQAEAWLESRVVGSCIQTLG</sequence>
<protein>
    <submittedName>
        <fullName evidence="1">DUF4304 domain-containing protein</fullName>
    </submittedName>
</protein>
<organism evidence="1 2">
    <name type="scientific">Aquipseudomonas ullengensis</name>
    <dbReference type="NCBI Taxonomy" id="2759166"/>
    <lineage>
        <taxon>Bacteria</taxon>
        <taxon>Pseudomonadati</taxon>
        <taxon>Pseudomonadota</taxon>
        <taxon>Gammaproteobacteria</taxon>
        <taxon>Pseudomonadales</taxon>
        <taxon>Pseudomonadaceae</taxon>
        <taxon>Aquipseudomonas</taxon>
    </lineage>
</organism>